<dbReference type="InterPro" id="IPR040039">
    <property type="entry name" value="PIGX"/>
</dbReference>
<dbReference type="UniPathway" id="UPA00196"/>
<feature type="transmembrane region" description="Helical" evidence="10">
    <location>
        <begin position="172"/>
        <end position="193"/>
    </location>
</feature>
<dbReference type="GO" id="GO:0006506">
    <property type="term" value="P:GPI anchor biosynthetic process"/>
    <property type="evidence" value="ECO:0007669"/>
    <property type="project" value="UniProtKB-UniPathway"/>
</dbReference>
<reference evidence="11 12" key="1">
    <citation type="submission" date="2015-04" db="EMBL/GenBank/DDBJ databases">
        <authorList>
            <person name="Syromyatnikov M.Y."/>
            <person name="Popov V.N."/>
        </authorList>
    </citation>
    <scope>NUCLEOTIDE SEQUENCE [LARGE SCALE GENOMIC DNA]</scope>
</reference>
<dbReference type="OrthoDB" id="5546453at2759"/>
<dbReference type="STRING" id="568069.A0A1J1J015"/>
<dbReference type="AlphaFoldDB" id="A0A1J1J015"/>
<evidence type="ECO:0000256" key="7">
    <source>
        <dbReference type="ARBA" id="ARBA00022989"/>
    </source>
</evidence>
<gene>
    <name evidence="11" type="ORF">CLUMA_CG017292</name>
</gene>
<evidence type="ECO:0000256" key="4">
    <source>
        <dbReference type="ARBA" id="ARBA00022502"/>
    </source>
</evidence>
<comment type="subcellular location">
    <subcellularLocation>
        <location evidence="1 10">Endoplasmic reticulum membrane</location>
        <topology evidence="1 10">Single-pass membrane protein</topology>
    </subcellularLocation>
</comment>
<comment type="similarity">
    <text evidence="3 10">Belongs to the PIGX family.</text>
</comment>
<evidence type="ECO:0000256" key="8">
    <source>
        <dbReference type="ARBA" id="ARBA00023136"/>
    </source>
</evidence>
<dbReference type="PANTHER" id="PTHR28650">
    <property type="entry name" value="PHOSPHATIDYLINOSITOL-GLYCAN BIOSYNTHESIS CLASS X PROTEIN"/>
    <property type="match status" value="1"/>
</dbReference>
<organism evidence="11 12">
    <name type="scientific">Clunio marinus</name>
    <dbReference type="NCBI Taxonomy" id="568069"/>
    <lineage>
        <taxon>Eukaryota</taxon>
        <taxon>Metazoa</taxon>
        <taxon>Ecdysozoa</taxon>
        <taxon>Arthropoda</taxon>
        <taxon>Hexapoda</taxon>
        <taxon>Insecta</taxon>
        <taxon>Pterygota</taxon>
        <taxon>Neoptera</taxon>
        <taxon>Endopterygota</taxon>
        <taxon>Diptera</taxon>
        <taxon>Nematocera</taxon>
        <taxon>Chironomoidea</taxon>
        <taxon>Chironomidae</taxon>
        <taxon>Clunio</taxon>
    </lineage>
</organism>
<evidence type="ECO:0000256" key="1">
    <source>
        <dbReference type="ARBA" id="ARBA00004389"/>
    </source>
</evidence>
<evidence type="ECO:0000313" key="11">
    <source>
        <dbReference type="EMBL" id="CRL04185.1"/>
    </source>
</evidence>
<keyword evidence="5 10" id="KW-0812">Transmembrane</keyword>
<keyword evidence="12" id="KW-1185">Reference proteome</keyword>
<accession>A0A1J1J015</accession>
<comment type="pathway">
    <text evidence="2 10">Glycolipid biosynthesis; glycosylphosphatidylinositol-anchor biosynthesis.</text>
</comment>
<dbReference type="InterPro" id="IPR013233">
    <property type="entry name" value="PIG-X/PBN1"/>
</dbReference>
<comment type="function">
    <text evidence="10">Stabilizing subunit of the glycosylphosphatidylinositol-mannosyltransferase I complex which catalyzes the transfer of the first mannose, via an alpha-1,4 bond from a dolichol-phosphate-mannose (Dol-P-Man) to the glucosaminyl acyl phosphatidylinositol (GlcN-(acyl)PI) intermediate to generate alpha-D-Man-(1-&gt;4)-alpha-D-GlcN-(1-&gt;6)-(1-radyl,2-acyl-sn-glycero-3-phospho)-2-acyl-inositol and participates in the sixth step of the glycosylphosphatidylinositol-anchor biosynthesis. Probably acts by stabilizing the mannosyltransferase PIGM.</text>
</comment>
<evidence type="ECO:0000256" key="3">
    <source>
        <dbReference type="ARBA" id="ARBA00010345"/>
    </source>
</evidence>
<dbReference type="GO" id="GO:0005789">
    <property type="term" value="C:endoplasmic reticulum membrane"/>
    <property type="evidence" value="ECO:0007669"/>
    <property type="project" value="UniProtKB-SubCell"/>
</dbReference>
<evidence type="ECO:0000256" key="5">
    <source>
        <dbReference type="ARBA" id="ARBA00022692"/>
    </source>
</evidence>
<evidence type="ECO:0000256" key="2">
    <source>
        <dbReference type="ARBA" id="ARBA00004687"/>
    </source>
</evidence>
<dbReference type="PANTHER" id="PTHR28650:SF1">
    <property type="entry name" value="PHOSPHATIDYLINOSITOL-GLYCAN BIOSYNTHESIS CLASS X PROTEIN"/>
    <property type="match status" value="1"/>
</dbReference>
<keyword evidence="8 10" id="KW-0472">Membrane</keyword>
<evidence type="ECO:0000256" key="10">
    <source>
        <dbReference type="RuleBase" id="RU366056"/>
    </source>
</evidence>
<dbReference type="Proteomes" id="UP000183832">
    <property type="component" value="Unassembled WGS sequence"/>
</dbReference>
<keyword evidence="4 10" id="KW-0337">GPI-anchor biosynthesis</keyword>
<evidence type="ECO:0000313" key="12">
    <source>
        <dbReference type="Proteomes" id="UP000183832"/>
    </source>
</evidence>
<evidence type="ECO:0000256" key="9">
    <source>
        <dbReference type="ARBA" id="ARBA00023180"/>
    </source>
</evidence>
<dbReference type="Pfam" id="PF08320">
    <property type="entry name" value="PIG-X"/>
    <property type="match status" value="1"/>
</dbReference>
<keyword evidence="9" id="KW-0325">Glycoprotein</keyword>
<dbReference type="EMBL" id="CVRI01000061">
    <property type="protein sequence ID" value="CRL04185.1"/>
    <property type="molecule type" value="Genomic_DNA"/>
</dbReference>
<protein>
    <recommendedName>
        <fullName evidence="10">Phosphatidylinositol-glycan biosynthesis class X protein</fullName>
    </recommendedName>
</protein>
<keyword evidence="6 10" id="KW-0256">Endoplasmic reticulum</keyword>
<keyword evidence="7 10" id="KW-1133">Transmembrane helix</keyword>
<evidence type="ECO:0000256" key="6">
    <source>
        <dbReference type="ARBA" id="ARBA00022824"/>
    </source>
</evidence>
<name>A0A1J1J015_9DIPT</name>
<proteinExistence type="inferred from homology"/>
<sequence length="204" mass="23579">MEIVHSGFHREINYYLKFSPVVSCDLLLVQDIPSSVYVDNDQLFNLNRLNKLKTFVNSYVDVEKSTSKAEPFKVFIYSQVKKNLNITLPVHFRYHDPSDKKFNRVEIESPKVYIANCYQKGKILSLPCQNSTDFTDIIDISAVSYCPWIETEIAPITLSFLIPVGNIYSYTYVLPVTIFISWIACLVLTHVIIKKSREINKKLL</sequence>